<dbReference type="RefSeq" id="XP_013336672.1">
    <property type="nucleotide sequence ID" value="XM_013481218.1"/>
</dbReference>
<protein>
    <submittedName>
        <fullName evidence="1">Asparaginase, putative</fullName>
    </submittedName>
</protein>
<proteinExistence type="predicted"/>
<dbReference type="EMBL" id="HG721197">
    <property type="protein sequence ID" value="CDJ60027.1"/>
    <property type="molecule type" value="Genomic_DNA"/>
</dbReference>
<dbReference type="InterPro" id="IPR027473">
    <property type="entry name" value="L-asparaginase_C"/>
</dbReference>
<dbReference type="Proteomes" id="UP000030763">
    <property type="component" value="Unassembled WGS sequence"/>
</dbReference>
<accession>U6M766</accession>
<gene>
    <name evidence="1" type="ORF">EMWEY_00059760</name>
</gene>
<dbReference type="GeneID" id="25339962"/>
<reference evidence="1" key="2">
    <citation type="submission" date="2013-10" db="EMBL/GenBank/DDBJ databases">
        <authorList>
            <person name="Aslett M."/>
        </authorList>
    </citation>
    <scope>NUCLEOTIDE SEQUENCE [LARGE SCALE GENOMIC DNA]</scope>
    <source>
        <strain evidence="1">Weybridge</strain>
    </source>
</reference>
<dbReference type="VEuPathDB" id="ToxoDB:EMWEY_00059760"/>
<evidence type="ECO:0000313" key="2">
    <source>
        <dbReference type="Proteomes" id="UP000030763"/>
    </source>
</evidence>
<reference evidence="1" key="1">
    <citation type="submission" date="2013-10" db="EMBL/GenBank/DDBJ databases">
        <title>Genomic analysis of the causative agents of coccidiosis in chickens.</title>
        <authorList>
            <person name="Reid A.J."/>
            <person name="Blake D."/>
            <person name="Billington K."/>
            <person name="Browne H."/>
            <person name="Dunn M."/>
            <person name="Hung S."/>
            <person name="Kawahara F."/>
            <person name="Miranda-Saavedra D."/>
            <person name="Mourier T."/>
            <person name="Nagra H."/>
            <person name="Otto T.D."/>
            <person name="Rawlings N."/>
            <person name="Sanchez A."/>
            <person name="Sanders M."/>
            <person name="Subramaniam C."/>
            <person name="Tay Y."/>
            <person name="Dear P."/>
            <person name="Doerig C."/>
            <person name="Gruber A."/>
            <person name="Parkinson J."/>
            <person name="Shirley M."/>
            <person name="Wan K.L."/>
            <person name="Berriman M."/>
            <person name="Tomley F."/>
            <person name="Pain A."/>
        </authorList>
    </citation>
    <scope>NUCLEOTIDE SEQUENCE [LARGE SCALE GENOMIC DNA]</scope>
    <source>
        <strain evidence="1">Weybridge</strain>
    </source>
</reference>
<dbReference type="OrthoDB" id="427002at2759"/>
<organism evidence="1 2">
    <name type="scientific">Eimeria maxima</name>
    <name type="common">Coccidian parasite</name>
    <dbReference type="NCBI Taxonomy" id="5804"/>
    <lineage>
        <taxon>Eukaryota</taxon>
        <taxon>Sar</taxon>
        <taxon>Alveolata</taxon>
        <taxon>Apicomplexa</taxon>
        <taxon>Conoidasida</taxon>
        <taxon>Coccidia</taxon>
        <taxon>Eucoccidiorida</taxon>
        <taxon>Eimeriorina</taxon>
        <taxon>Eimeriidae</taxon>
        <taxon>Eimeria</taxon>
    </lineage>
</organism>
<dbReference type="AlphaFoldDB" id="U6M766"/>
<keyword evidence="2" id="KW-1185">Reference proteome</keyword>
<evidence type="ECO:0000313" key="1">
    <source>
        <dbReference type="EMBL" id="CDJ60027.1"/>
    </source>
</evidence>
<sequence length="83" mass="9112">MTKEAIVAKLYYLMGKGYTGLKLKEMFERNLRGELTESPNKIQPNNSINHDGYTEVAKQITRGIKQQQQQQAAAAAAAANGGD</sequence>
<name>U6M766_EIMMA</name>
<dbReference type="Gene3D" id="3.40.50.40">
    <property type="match status" value="1"/>
</dbReference>